<dbReference type="PANTHER" id="PTHR12879">
    <property type="entry name" value="SPHINGOLIPID DELTA 4 DESATURASE/C-4 HYDROXYLASE PROTEIN DES2"/>
    <property type="match status" value="1"/>
</dbReference>
<keyword evidence="1" id="KW-0812">Transmembrane</keyword>
<feature type="transmembrane region" description="Helical" evidence="1">
    <location>
        <begin position="102"/>
        <end position="121"/>
    </location>
</feature>
<dbReference type="EMBL" id="RHLD01000018">
    <property type="protein sequence ID" value="TPP52042.1"/>
    <property type="molecule type" value="Genomic_DNA"/>
</dbReference>
<dbReference type="Proteomes" id="UP000318821">
    <property type="component" value="Unassembled WGS sequence"/>
</dbReference>
<protein>
    <submittedName>
        <fullName evidence="3">Fatty acid desaturase family protein</fullName>
    </submittedName>
</protein>
<dbReference type="Pfam" id="PF00487">
    <property type="entry name" value="FA_desaturase"/>
    <property type="match status" value="2"/>
</dbReference>
<feature type="transmembrane region" description="Helical" evidence="1">
    <location>
        <begin position="152"/>
        <end position="171"/>
    </location>
</feature>
<dbReference type="SMART" id="SM01269">
    <property type="entry name" value="Lipid_DES"/>
    <property type="match status" value="1"/>
</dbReference>
<organism evidence="3 4">
    <name type="scientific">Leishmania donovani</name>
    <dbReference type="NCBI Taxonomy" id="5661"/>
    <lineage>
        <taxon>Eukaryota</taxon>
        <taxon>Discoba</taxon>
        <taxon>Euglenozoa</taxon>
        <taxon>Kinetoplastea</taxon>
        <taxon>Metakinetoplastina</taxon>
        <taxon>Trypanosomatida</taxon>
        <taxon>Trypanosomatidae</taxon>
        <taxon>Leishmaniinae</taxon>
        <taxon>Leishmania</taxon>
    </lineage>
</organism>
<reference evidence="4" key="1">
    <citation type="submission" date="2019-02" db="EMBL/GenBank/DDBJ databases">
        <title>FDA dAtabase for Regulatory Grade micrObial Sequences (FDA-ARGOS): Supporting development and validation of Infectious Disease Dx tests.</title>
        <authorList>
            <person name="Duncan R."/>
            <person name="Fisher C."/>
            <person name="Tallon L."/>
            <person name="Sadzewicz L."/>
            <person name="Sengamalay N."/>
            <person name="Ott S."/>
            <person name="Godinez A."/>
            <person name="Nagaraj S."/>
            <person name="Vavikolanu K."/>
            <person name="Vyas G."/>
            <person name="Nadendla S."/>
            <person name="Aluvathingal J."/>
            <person name="Sichtig H."/>
        </authorList>
    </citation>
    <scope>NUCLEOTIDE SEQUENCE [LARGE SCALE GENOMIC DNA]</scope>
    <source>
        <strain evidence="4">FDAARGOS_360</strain>
    </source>
</reference>
<evidence type="ECO:0000256" key="1">
    <source>
        <dbReference type="SAM" id="Phobius"/>
    </source>
</evidence>
<dbReference type="VEuPathDB" id="TriTrypDB:LDHU3_26.2090"/>
<keyword evidence="1" id="KW-1133">Transmembrane helix</keyword>
<dbReference type="Pfam" id="PF08557">
    <property type="entry name" value="Lipid_DES"/>
    <property type="match status" value="1"/>
</dbReference>
<dbReference type="GO" id="GO:0042284">
    <property type="term" value="F:sphingolipid delta-4 desaturase activity"/>
    <property type="evidence" value="ECO:0007669"/>
    <property type="project" value="TreeGrafter"/>
</dbReference>
<sequence length="316" mass="36701">MFAKSGRADYYWSDTEYTHRTRNREMLKAHGAEIKKLYGPDPWLRYLMTPFVLLQIYLGYRAKDMGWPTLLLVGYFVGGTITHSCFLAIHEATHGLCFITPLYNDLYALFVNLVVPVPYAMMFKTYHAEHHRYLGWDGIDSDVPTRFEGRYLSSYAGKFFFLTFQVLFYALRPTVVRTIKFEKLHVMNYVVQLMFNLLHFVLTGNGGQETFSYYGPLNWLMWNVGYHVEHHDFPNIPWTRIGKLNTIAPEFYVDLHRTKSWPGTLFDFLLDPNVSLCSRVVRERGSAGREKLLPTSTGRMKAAEPHQGPCFAMTSI</sequence>
<dbReference type="AlphaFoldDB" id="A0A504XSR6"/>
<evidence type="ECO:0000313" key="3">
    <source>
        <dbReference type="EMBL" id="TPP52042.1"/>
    </source>
</evidence>
<dbReference type="InterPro" id="IPR013866">
    <property type="entry name" value="Sphingolipid_d4-desaturase_N"/>
</dbReference>
<gene>
    <name evidence="3" type="ORF">CGC20_5295</name>
</gene>
<name>A0A504XSR6_LEIDO</name>
<proteinExistence type="predicted"/>
<feature type="transmembrane region" description="Helical" evidence="1">
    <location>
        <begin position="66"/>
        <end position="90"/>
    </location>
</feature>
<dbReference type="InterPro" id="IPR005804">
    <property type="entry name" value="FA_desaturase_dom"/>
</dbReference>
<dbReference type="PANTHER" id="PTHR12879:SF8">
    <property type="entry name" value="SPHINGOLIPID DELTA(4)-DESATURASE DES1"/>
    <property type="match status" value="1"/>
</dbReference>
<dbReference type="GO" id="GO:0016020">
    <property type="term" value="C:membrane"/>
    <property type="evidence" value="ECO:0007669"/>
    <property type="project" value="GOC"/>
</dbReference>
<dbReference type="VEuPathDB" id="TriTrypDB:LdBPK_261680.1"/>
<feature type="transmembrane region" description="Helical" evidence="1">
    <location>
        <begin position="43"/>
        <end position="60"/>
    </location>
</feature>
<accession>A0A504XSR6</accession>
<keyword evidence="1" id="KW-0472">Membrane</keyword>
<evidence type="ECO:0000259" key="2">
    <source>
        <dbReference type="SMART" id="SM01269"/>
    </source>
</evidence>
<comment type="caution">
    <text evidence="3">The sequence shown here is derived from an EMBL/GenBank/DDBJ whole genome shotgun (WGS) entry which is preliminary data.</text>
</comment>
<dbReference type="VEuPathDB" id="TriTrypDB:LdCL_260022400"/>
<feature type="domain" description="Sphingolipid delta4-desaturase N-terminal" evidence="2">
    <location>
        <begin position="5"/>
        <end position="44"/>
    </location>
</feature>
<dbReference type="GO" id="GO:0046513">
    <property type="term" value="P:ceramide biosynthetic process"/>
    <property type="evidence" value="ECO:0007669"/>
    <property type="project" value="TreeGrafter"/>
</dbReference>
<evidence type="ECO:0000313" key="4">
    <source>
        <dbReference type="Proteomes" id="UP000318821"/>
    </source>
</evidence>